<feature type="region of interest" description="Disordered" evidence="2">
    <location>
        <begin position="1"/>
        <end position="44"/>
    </location>
</feature>
<feature type="coiled-coil region" evidence="1">
    <location>
        <begin position="297"/>
        <end position="324"/>
    </location>
</feature>
<reference evidence="3" key="1">
    <citation type="submission" date="2020-09" db="EMBL/GenBank/DDBJ databases">
        <title>Genome-Enabled Discovery of Anthraquinone Biosynthesis in Senna tora.</title>
        <authorList>
            <person name="Kang S.-H."/>
            <person name="Pandey R.P."/>
            <person name="Lee C.-M."/>
            <person name="Sim J.-S."/>
            <person name="Jeong J.-T."/>
            <person name="Choi B.-S."/>
            <person name="Jung M."/>
            <person name="Ginzburg D."/>
            <person name="Zhao K."/>
            <person name="Won S.Y."/>
            <person name="Oh T.-J."/>
            <person name="Yu Y."/>
            <person name="Kim N.-H."/>
            <person name="Lee O.R."/>
            <person name="Lee T.-H."/>
            <person name="Bashyal P."/>
            <person name="Kim T.-S."/>
            <person name="Lee W.-H."/>
            <person name="Kawkins C."/>
            <person name="Kim C.-K."/>
            <person name="Kim J.S."/>
            <person name="Ahn B.O."/>
            <person name="Rhee S.Y."/>
            <person name="Sohng J.K."/>
        </authorList>
    </citation>
    <scope>NUCLEOTIDE SEQUENCE</scope>
    <source>
        <tissue evidence="3">Leaf</tissue>
    </source>
</reference>
<protein>
    <submittedName>
        <fullName evidence="3">Uncharacterized protein</fullName>
    </submittedName>
</protein>
<gene>
    <name evidence="3" type="ORF">G2W53_011156</name>
</gene>
<dbReference type="AlphaFoldDB" id="A0A835CEW9"/>
<evidence type="ECO:0000313" key="3">
    <source>
        <dbReference type="EMBL" id="KAF7836297.1"/>
    </source>
</evidence>
<keyword evidence="4" id="KW-1185">Reference proteome</keyword>
<name>A0A835CEW9_9FABA</name>
<feature type="compositionally biased region" description="Polar residues" evidence="2">
    <location>
        <begin position="121"/>
        <end position="137"/>
    </location>
</feature>
<sequence length="545" mass="60180">MAIAAFKSSSRRGNLAASPPSSTRDDAPKKAPIRRSRSVSALSRSSFDISTEFINKRDNPLFCSSTTSSPRDDDEVESAKTRGRSVMRDGEVSSSKGAVMTGRKETGRSMSRVDTGRRNRSASQVPVSRRLYSTSEDCSVRKSKDGNNLKLVGSNRKGGLFRSNDGMMDQKMKNLQTWSNQHSASVASDRSAKTLSRLQSRNCEDAVLTASSVYGSEEKTIKAVCEQMKSIQADPLEASDIYETVRSEVRRAIFEIQNDLESAIRRSNATAIAVTNVADIPPDLVNPGAVELVLDIRREYSKKLEESQERARKLRADLAVEEHRGQELDRILKEVLPYPKTPNVQKSRPQRKTSIERRKVSKRLQEDAMAYFDECISLSTFDSSDFSSQEDPPPNLVGPPTSFGGHLPEVSSSASISKKSMNSILQPDLSINSMESIKDQASPTTSSTGSGCKFQFSFTQKPSETSSEIHYDIQQYIKNFDKSVVKLSNRSSSNYCDIDKYSYSSSAENLLIDSVLMKNRIESGSLLLCSGGNNLWCSKFCGVGI</sequence>
<dbReference type="EMBL" id="JAAIUW010000004">
    <property type="protein sequence ID" value="KAF7836297.1"/>
    <property type="molecule type" value="Genomic_DNA"/>
</dbReference>
<organism evidence="3 4">
    <name type="scientific">Senna tora</name>
    <dbReference type="NCBI Taxonomy" id="362788"/>
    <lineage>
        <taxon>Eukaryota</taxon>
        <taxon>Viridiplantae</taxon>
        <taxon>Streptophyta</taxon>
        <taxon>Embryophyta</taxon>
        <taxon>Tracheophyta</taxon>
        <taxon>Spermatophyta</taxon>
        <taxon>Magnoliopsida</taxon>
        <taxon>eudicotyledons</taxon>
        <taxon>Gunneridae</taxon>
        <taxon>Pentapetalae</taxon>
        <taxon>rosids</taxon>
        <taxon>fabids</taxon>
        <taxon>Fabales</taxon>
        <taxon>Fabaceae</taxon>
        <taxon>Caesalpinioideae</taxon>
        <taxon>Cassia clade</taxon>
        <taxon>Senna</taxon>
    </lineage>
</organism>
<comment type="caution">
    <text evidence="3">The sequence shown here is derived from an EMBL/GenBank/DDBJ whole genome shotgun (WGS) entry which is preliminary data.</text>
</comment>
<feature type="region of interest" description="Disordered" evidence="2">
    <location>
        <begin position="339"/>
        <end position="360"/>
    </location>
</feature>
<dbReference type="PANTHER" id="PTHR34466">
    <property type="entry name" value="OS11G0129800 PROTEIN"/>
    <property type="match status" value="1"/>
</dbReference>
<evidence type="ECO:0000256" key="2">
    <source>
        <dbReference type="SAM" id="MobiDB-lite"/>
    </source>
</evidence>
<dbReference type="OrthoDB" id="660305at2759"/>
<dbReference type="PANTHER" id="PTHR34466:SF3">
    <property type="entry name" value="OS11G0129800 PROTEIN"/>
    <property type="match status" value="1"/>
</dbReference>
<dbReference type="CDD" id="cd22249">
    <property type="entry name" value="UDM1_RNF168_RNF169-like"/>
    <property type="match status" value="1"/>
</dbReference>
<feature type="region of interest" description="Disordered" evidence="2">
    <location>
        <begin position="383"/>
        <end position="412"/>
    </location>
</feature>
<evidence type="ECO:0000313" key="4">
    <source>
        <dbReference type="Proteomes" id="UP000634136"/>
    </source>
</evidence>
<proteinExistence type="predicted"/>
<evidence type="ECO:0000256" key="1">
    <source>
        <dbReference type="SAM" id="Coils"/>
    </source>
</evidence>
<dbReference type="Proteomes" id="UP000634136">
    <property type="component" value="Unassembled WGS sequence"/>
</dbReference>
<keyword evidence="1" id="KW-0175">Coiled coil</keyword>
<accession>A0A835CEW9</accession>
<feature type="region of interest" description="Disordered" evidence="2">
    <location>
        <begin position="59"/>
        <end position="139"/>
    </location>
</feature>